<evidence type="ECO:0000313" key="2">
    <source>
        <dbReference type="EMBL" id="POH35299.1"/>
    </source>
</evidence>
<organism evidence="2 3">
    <name type="scientific">Sinorhizobium americanum</name>
    <dbReference type="NCBI Taxonomy" id="194963"/>
    <lineage>
        <taxon>Bacteria</taxon>
        <taxon>Pseudomonadati</taxon>
        <taxon>Pseudomonadota</taxon>
        <taxon>Alphaproteobacteria</taxon>
        <taxon>Hyphomicrobiales</taxon>
        <taxon>Rhizobiaceae</taxon>
        <taxon>Sinorhizobium/Ensifer group</taxon>
        <taxon>Sinorhizobium</taxon>
    </lineage>
</organism>
<evidence type="ECO:0000259" key="1">
    <source>
        <dbReference type="Pfam" id="PF14452"/>
    </source>
</evidence>
<gene>
    <name evidence="2" type="ORF">ATY31_03640</name>
</gene>
<feature type="domain" description="Multi-ubiquitin" evidence="1">
    <location>
        <begin position="37"/>
        <end position="100"/>
    </location>
</feature>
<reference evidence="2 3" key="1">
    <citation type="journal article" date="2014" name="Syst. Appl. Microbiol.">
        <title>Microsymbionts of Phaseolus vulgaris in acid and alkaline soils of Mexico.</title>
        <authorList>
            <person name="Verastegui-Valdes M.M."/>
            <person name="Zhang Y.J."/>
            <person name="Rivera-Orduna F.N."/>
            <person name="Cheng H.P."/>
            <person name="Sui X.H."/>
            <person name="Wang E.T."/>
        </authorList>
    </citation>
    <scope>NUCLEOTIDE SEQUENCE [LARGE SCALE GENOMIC DNA]</scope>
    <source>
        <strain evidence="2 3">FG01</strain>
    </source>
</reference>
<accession>A0A2S3YUI6</accession>
<dbReference type="Proteomes" id="UP000237511">
    <property type="component" value="Unassembled WGS sequence"/>
</dbReference>
<feature type="domain" description="Multi-ubiquitin" evidence="1">
    <location>
        <begin position="176"/>
        <end position="248"/>
    </location>
</feature>
<dbReference type="Pfam" id="PF14452">
    <property type="entry name" value="Multi_ubiq"/>
    <property type="match status" value="3"/>
</dbReference>
<protein>
    <recommendedName>
        <fullName evidence="1">Multi-ubiquitin domain-containing protein</fullName>
    </recommendedName>
</protein>
<comment type="caution">
    <text evidence="2">The sequence shown here is derived from an EMBL/GenBank/DDBJ whole genome shotgun (WGS) entry which is preliminary data.</text>
</comment>
<name>A0A2S3YUI6_9HYPH</name>
<dbReference type="EMBL" id="LODU01000004">
    <property type="protein sequence ID" value="POH35299.1"/>
    <property type="molecule type" value="Genomic_DNA"/>
</dbReference>
<proteinExistence type="predicted"/>
<feature type="domain" description="Multi-ubiquitin" evidence="1">
    <location>
        <begin position="105"/>
        <end position="170"/>
    </location>
</feature>
<evidence type="ECO:0000313" key="3">
    <source>
        <dbReference type="Proteomes" id="UP000237511"/>
    </source>
</evidence>
<dbReference type="RefSeq" id="WP_097527225.1">
    <property type="nucleotide sequence ID" value="NZ_LODU01000004.1"/>
</dbReference>
<sequence length="251" mass="27879">MTTTEFLDYDDVGDALREGRALRPARGYRFLLAEGDLNFQQRQVSDPVPLGRQVLEAASLDPRHGYSLFAILPSGDFEDVRLNETFDLRKRGAERFIVFQSDREFKLTLNDDELRWGKPVISGAVLYGLAKPGDNEAVFLEIPGGEDRLIEQNELIDLTGAGIERFITARKPPVTFEIVVNSRLRTVDAQTVTFEQVVQLAFPGQHEPNVVFSMTYRHAASAPHAGELGAGGSVDVKKKGTVFNVTRTVQS</sequence>
<dbReference type="InterPro" id="IPR027802">
    <property type="entry name" value="Multi-ubiquitin_dom"/>
</dbReference>
<dbReference type="AlphaFoldDB" id="A0A2S3YUI6"/>